<dbReference type="STRING" id="1198245.SAMN05444858_12430"/>
<keyword evidence="2" id="KW-1277">Toxin-antitoxin system</keyword>
<dbReference type="RefSeq" id="WP_245828498.1">
    <property type="nucleotide sequence ID" value="NZ_FTNF01000024.1"/>
</dbReference>
<accession>A0A1N7EJB5</accession>
<organism evidence="3 4">
    <name type="scientific">Micromonospora avicenniae</name>
    <dbReference type="NCBI Taxonomy" id="1198245"/>
    <lineage>
        <taxon>Bacteria</taxon>
        <taxon>Bacillati</taxon>
        <taxon>Actinomycetota</taxon>
        <taxon>Actinomycetes</taxon>
        <taxon>Micromonosporales</taxon>
        <taxon>Micromonosporaceae</taxon>
        <taxon>Micromonospora</taxon>
    </lineage>
</organism>
<dbReference type="Proteomes" id="UP000186004">
    <property type="component" value="Unassembled WGS sequence"/>
</dbReference>
<reference evidence="3 4" key="1">
    <citation type="submission" date="2017-01" db="EMBL/GenBank/DDBJ databases">
        <authorList>
            <person name="Mah S.A."/>
            <person name="Swanson W.J."/>
            <person name="Moy G.W."/>
            <person name="Vacquier V.D."/>
        </authorList>
    </citation>
    <scope>NUCLEOTIDE SEQUENCE [LARGE SCALE GENOMIC DNA]</scope>
    <source>
        <strain evidence="3 4">DSM 45758</strain>
    </source>
</reference>
<dbReference type="EMBL" id="FTNF01000024">
    <property type="protein sequence ID" value="SIR88119.1"/>
    <property type="molecule type" value="Genomic_DNA"/>
</dbReference>
<dbReference type="InterPro" id="IPR007712">
    <property type="entry name" value="RelE/ParE_toxin"/>
</dbReference>
<dbReference type="Gene3D" id="3.30.2310.20">
    <property type="entry name" value="RelE-like"/>
    <property type="match status" value="1"/>
</dbReference>
<dbReference type="InterPro" id="IPR035093">
    <property type="entry name" value="RelE/ParE_toxin_dom_sf"/>
</dbReference>
<evidence type="ECO:0000256" key="1">
    <source>
        <dbReference type="ARBA" id="ARBA00006226"/>
    </source>
</evidence>
<sequence>MSPRLPEDPYTLRTTPTVRRALAERLPEAVAVAAYEFMTGPLVREPYRIRKRLLPPLSDRFSARRGTYRIIYRIDDDNHTVTVVDIDHRRDVYRS</sequence>
<comment type="similarity">
    <text evidence="1">Belongs to the RelE toxin family.</text>
</comment>
<dbReference type="Pfam" id="PF05016">
    <property type="entry name" value="ParE_toxin"/>
    <property type="match status" value="1"/>
</dbReference>
<dbReference type="PANTHER" id="PTHR35601">
    <property type="entry name" value="TOXIN RELE"/>
    <property type="match status" value="1"/>
</dbReference>
<keyword evidence="4" id="KW-1185">Reference proteome</keyword>
<evidence type="ECO:0000256" key="2">
    <source>
        <dbReference type="ARBA" id="ARBA00022649"/>
    </source>
</evidence>
<evidence type="ECO:0000313" key="4">
    <source>
        <dbReference type="Proteomes" id="UP000186004"/>
    </source>
</evidence>
<name>A0A1N7EJB5_9ACTN</name>
<keyword evidence="3" id="KW-0255">Endonuclease</keyword>
<evidence type="ECO:0000313" key="3">
    <source>
        <dbReference type="EMBL" id="SIR88119.1"/>
    </source>
</evidence>
<keyword evidence="3" id="KW-0378">Hydrolase</keyword>
<proteinExistence type="inferred from homology"/>
<dbReference type="AlphaFoldDB" id="A0A1N7EJB5"/>
<dbReference type="GO" id="GO:0004519">
    <property type="term" value="F:endonuclease activity"/>
    <property type="evidence" value="ECO:0007669"/>
    <property type="project" value="UniProtKB-KW"/>
</dbReference>
<protein>
    <submittedName>
        <fullName evidence="3">mRNA-degrading endonuclease RelE, toxin component of the RelBE toxin-antitoxin system</fullName>
    </submittedName>
</protein>
<dbReference type="SUPFAM" id="SSF143011">
    <property type="entry name" value="RelE-like"/>
    <property type="match status" value="1"/>
</dbReference>
<gene>
    <name evidence="3" type="ORF">SAMN05444858_12430</name>
</gene>
<keyword evidence="3" id="KW-0540">Nuclease</keyword>
<dbReference type="PANTHER" id="PTHR35601:SF1">
    <property type="entry name" value="TOXIN RELE"/>
    <property type="match status" value="1"/>
</dbReference>